<dbReference type="RefSeq" id="WP_085126031.1">
    <property type="nucleotide sequence ID" value="NZ_FWZX01000037.1"/>
</dbReference>
<evidence type="ECO:0000313" key="2">
    <source>
        <dbReference type="EMBL" id="SMF77498.1"/>
    </source>
</evidence>
<accession>A0A1Y6CNJ1</accession>
<gene>
    <name evidence="2" type="ORF">SAMN05428998_1379</name>
    <name evidence="3" type="ORF">SAMN05428998_15120</name>
</gene>
<dbReference type="STRING" id="560819.SAMN05428998_1379"/>
<keyword evidence="4" id="KW-1185">Reference proteome</keyword>
<organism evidence="2 4">
    <name type="scientific">Tistlia consotensis USBA 355</name>
    <dbReference type="NCBI Taxonomy" id="560819"/>
    <lineage>
        <taxon>Bacteria</taxon>
        <taxon>Pseudomonadati</taxon>
        <taxon>Pseudomonadota</taxon>
        <taxon>Alphaproteobacteria</taxon>
        <taxon>Rhodospirillales</taxon>
        <taxon>Rhodovibrionaceae</taxon>
        <taxon>Tistlia</taxon>
    </lineage>
</organism>
<dbReference type="AlphaFoldDB" id="A0A1Y6CNJ1"/>
<reference evidence="2 4" key="1">
    <citation type="submission" date="2017-04" db="EMBL/GenBank/DDBJ databases">
        <authorList>
            <person name="Afonso C.L."/>
            <person name="Miller P.J."/>
            <person name="Scott M.A."/>
            <person name="Spackman E."/>
            <person name="Goraichik I."/>
            <person name="Dimitrov K.M."/>
            <person name="Suarez D.L."/>
            <person name="Swayne D.E."/>
        </authorList>
    </citation>
    <scope>NUCLEOTIDE SEQUENCE [LARGE SCALE GENOMIC DNA]</scope>
    <source>
        <strain evidence="2 4">USBA 355</strain>
    </source>
</reference>
<evidence type="ECO:0000313" key="4">
    <source>
        <dbReference type="Proteomes" id="UP000192917"/>
    </source>
</evidence>
<dbReference type="InterPro" id="IPR025484">
    <property type="entry name" value="DUF4376"/>
</dbReference>
<dbReference type="Proteomes" id="UP000192917">
    <property type="component" value="Unassembled WGS sequence"/>
</dbReference>
<proteinExistence type="predicted"/>
<dbReference type="EMBL" id="FWZX01000051">
    <property type="protein sequence ID" value="SMF83814.1"/>
    <property type="molecule type" value="Genomic_DNA"/>
</dbReference>
<name>A0A1Y6CNJ1_9PROT</name>
<protein>
    <recommendedName>
        <fullName evidence="1">DUF4376 domain-containing protein</fullName>
    </recommendedName>
</protein>
<dbReference type="EMBL" id="FWZX01000037">
    <property type="protein sequence ID" value="SMF77498.1"/>
    <property type="molecule type" value="Genomic_DNA"/>
</dbReference>
<feature type="domain" description="DUF4376" evidence="1">
    <location>
        <begin position="50"/>
        <end position="167"/>
    </location>
</feature>
<evidence type="ECO:0000313" key="3">
    <source>
        <dbReference type="EMBL" id="SMF83814.1"/>
    </source>
</evidence>
<sequence>MVYALVVQGVVVQVQDKAAVGFVEAPGDVIPGYLYDGQAWSLPVPDLAEVQQSRRTQVATVRWQRQVAGYQHSDGHTYHSDVEGRASVSQAVQWGQVYESINGPGTFAIAAWKTQDGAFVGQDLNSLIAIGTGLAAWIDAHFDREQAICAAIDAAGSPAEAEAVDITAGWPS</sequence>
<evidence type="ECO:0000259" key="1">
    <source>
        <dbReference type="Pfam" id="PF14301"/>
    </source>
</evidence>
<dbReference type="Pfam" id="PF14301">
    <property type="entry name" value="DUF4376"/>
    <property type="match status" value="1"/>
</dbReference>